<dbReference type="AlphaFoldDB" id="A0AAD4E428"/>
<evidence type="ECO:0000313" key="1">
    <source>
        <dbReference type="EMBL" id="KAG1899335.1"/>
    </source>
</evidence>
<evidence type="ECO:0000313" key="2">
    <source>
        <dbReference type="Proteomes" id="UP001195769"/>
    </source>
</evidence>
<dbReference type="RefSeq" id="XP_041224911.1">
    <property type="nucleotide sequence ID" value="XM_041367214.1"/>
</dbReference>
<dbReference type="Proteomes" id="UP001195769">
    <property type="component" value="Unassembled WGS sequence"/>
</dbReference>
<proteinExistence type="predicted"/>
<comment type="caution">
    <text evidence="1">The sequence shown here is derived from an EMBL/GenBank/DDBJ whole genome shotgun (WGS) entry which is preliminary data.</text>
</comment>
<protein>
    <submittedName>
        <fullName evidence="1">Uncharacterized protein</fullName>
    </submittedName>
</protein>
<organism evidence="1 2">
    <name type="scientific">Suillus fuscotomentosus</name>
    <dbReference type="NCBI Taxonomy" id="1912939"/>
    <lineage>
        <taxon>Eukaryota</taxon>
        <taxon>Fungi</taxon>
        <taxon>Dikarya</taxon>
        <taxon>Basidiomycota</taxon>
        <taxon>Agaricomycotina</taxon>
        <taxon>Agaricomycetes</taxon>
        <taxon>Agaricomycetidae</taxon>
        <taxon>Boletales</taxon>
        <taxon>Suillineae</taxon>
        <taxon>Suillaceae</taxon>
        <taxon>Suillus</taxon>
    </lineage>
</organism>
<accession>A0AAD4E428</accession>
<sequence>MSDEADMSPVILTSVVPKITDLPVYLMSKTSQINQEKSRFSDAASSATRKPPAMWTKAEEGAFLDFLLLAIPSSGDGGFKMPAFNQASANLKFKFPHQRGAGKSGLVCKTKWQVVCFY</sequence>
<name>A0AAD4E428_9AGAM</name>
<gene>
    <name evidence="1" type="ORF">F5891DRAFT_1189771</name>
</gene>
<keyword evidence="2" id="KW-1185">Reference proteome</keyword>
<dbReference type="EMBL" id="JABBWK010000033">
    <property type="protein sequence ID" value="KAG1899335.1"/>
    <property type="molecule type" value="Genomic_DNA"/>
</dbReference>
<dbReference type="GeneID" id="64661512"/>
<reference evidence="1" key="1">
    <citation type="journal article" date="2020" name="New Phytol.">
        <title>Comparative genomics reveals dynamic genome evolution in host specialist ectomycorrhizal fungi.</title>
        <authorList>
            <person name="Lofgren L.A."/>
            <person name="Nguyen N.H."/>
            <person name="Vilgalys R."/>
            <person name="Ruytinx J."/>
            <person name="Liao H.L."/>
            <person name="Branco S."/>
            <person name="Kuo A."/>
            <person name="LaButti K."/>
            <person name="Lipzen A."/>
            <person name="Andreopoulos W."/>
            <person name="Pangilinan J."/>
            <person name="Riley R."/>
            <person name="Hundley H."/>
            <person name="Na H."/>
            <person name="Barry K."/>
            <person name="Grigoriev I.V."/>
            <person name="Stajich J.E."/>
            <person name="Kennedy P.G."/>
        </authorList>
    </citation>
    <scope>NUCLEOTIDE SEQUENCE</scope>
    <source>
        <strain evidence="1">FC203</strain>
    </source>
</reference>